<sequence length="224" mass="24100">MLALTGCSGKIGGAVLHSLLQHSILPPSSLVICTTSSPSSHPNLAEAQSKGIQIRSSNYDDRASMLSAFQGCTSLFLVSSPQIALDFNNAPHGEGREKQHFNAIDAAVEAGVKHIYYTSLAFGSESVAAVMRAHLRTEAYLKQLHEQGKVDFTIIREGLYNESWPLYFGYYYDLKKDERSEVVIAGDGPVSWTSISDLGLVTAMVLGAPREEYAGKGEGEEGGG</sequence>
<evidence type="ECO:0000313" key="3">
    <source>
        <dbReference type="Proteomes" id="UP000258309"/>
    </source>
</evidence>
<evidence type="ECO:0000259" key="1">
    <source>
        <dbReference type="Pfam" id="PF13460"/>
    </source>
</evidence>
<gene>
    <name evidence="2" type="ORF">B7463_g4447</name>
</gene>
<dbReference type="Gene3D" id="3.40.50.720">
    <property type="entry name" value="NAD(P)-binding Rossmann-like Domain"/>
    <property type="match status" value="1"/>
</dbReference>
<dbReference type="AlphaFoldDB" id="A0A3E2HEZ4"/>
<feature type="non-terminal residue" evidence="2">
    <location>
        <position position="224"/>
    </location>
</feature>
<protein>
    <recommendedName>
        <fullName evidence="1">NAD(P)-binding domain-containing protein</fullName>
    </recommendedName>
</protein>
<dbReference type="Proteomes" id="UP000258309">
    <property type="component" value="Unassembled WGS sequence"/>
</dbReference>
<dbReference type="OMA" id="WWSSTYE"/>
<dbReference type="Pfam" id="PF13460">
    <property type="entry name" value="NAD_binding_10"/>
    <property type="match status" value="1"/>
</dbReference>
<dbReference type="PANTHER" id="PTHR47129">
    <property type="entry name" value="QUINONE OXIDOREDUCTASE 2"/>
    <property type="match status" value="1"/>
</dbReference>
<reference evidence="2 3" key="1">
    <citation type="submission" date="2018-05" db="EMBL/GenBank/DDBJ databases">
        <title>Draft genome sequence of Scytalidium lignicola DSM 105466, a ubiquitous saprotrophic fungus.</title>
        <authorList>
            <person name="Buettner E."/>
            <person name="Gebauer A.M."/>
            <person name="Hofrichter M."/>
            <person name="Liers C."/>
            <person name="Kellner H."/>
        </authorList>
    </citation>
    <scope>NUCLEOTIDE SEQUENCE [LARGE SCALE GENOMIC DNA]</scope>
    <source>
        <strain evidence="2 3">DSM 105466</strain>
    </source>
</reference>
<dbReference type="InterPro" id="IPR036291">
    <property type="entry name" value="NAD(P)-bd_dom_sf"/>
</dbReference>
<organism evidence="2 3">
    <name type="scientific">Scytalidium lignicola</name>
    <name type="common">Hyphomycete</name>
    <dbReference type="NCBI Taxonomy" id="5539"/>
    <lineage>
        <taxon>Eukaryota</taxon>
        <taxon>Fungi</taxon>
        <taxon>Dikarya</taxon>
        <taxon>Ascomycota</taxon>
        <taxon>Pezizomycotina</taxon>
        <taxon>Leotiomycetes</taxon>
        <taxon>Leotiomycetes incertae sedis</taxon>
        <taxon>Scytalidium</taxon>
    </lineage>
</organism>
<feature type="non-terminal residue" evidence="2">
    <location>
        <position position="1"/>
    </location>
</feature>
<accession>A0A3E2HEZ4</accession>
<name>A0A3E2HEZ4_SCYLI</name>
<proteinExistence type="predicted"/>
<comment type="caution">
    <text evidence="2">The sequence shown here is derived from an EMBL/GenBank/DDBJ whole genome shotgun (WGS) entry which is preliminary data.</text>
</comment>
<dbReference type="SUPFAM" id="SSF51735">
    <property type="entry name" value="NAD(P)-binding Rossmann-fold domains"/>
    <property type="match status" value="1"/>
</dbReference>
<dbReference type="InterPro" id="IPR016040">
    <property type="entry name" value="NAD(P)-bd_dom"/>
</dbReference>
<dbReference type="EMBL" id="NCSJ02000065">
    <property type="protein sequence ID" value="RFU31937.1"/>
    <property type="molecule type" value="Genomic_DNA"/>
</dbReference>
<dbReference type="InterPro" id="IPR052718">
    <property type="entry name" value="NmrA-type_oxidoreductase"/>
</dbReference>
<dbReference type="PANTHER" id="PTHR47129:SF1">
    <property type="entry name" value="NMRA-LIKE DOMAIN-CONTAINING PROTEIN"/>
    <property type="match status" value="1"/>
</dbReference>
<dbReference type="OrthoDB" id="419598at2759"/>
<keyword evidence="3" id="KW-1185">Reference proteome</keyword>
<feature type="domain" description="NAD(P)-binding" evidence="1">
    <location>
        <begin position="6"/>
        <end position="161"/>
    </location>
</feature>
<evidence type="ECO:0000313" key="2">
    <source>
        <dbReference type="EMBL" id="RFU31937.1"/>
    </source>
</evidence>
<dbReference type="STRING" id="5539.A0A3E2HEZ4"/>